<dbReference type="InterPro" id="IPR009057">
    <property type="entry name" value="Homeodomain-like_sf"/>
</dbReference>
<dbReference type="Proteomes" id="UP000298127">
    <property type="component" value="Unassembled WGS sequence"/>
</dbReference>
<keyword evidence="1 2" id="KW-0238">DNA-binding</keyword>
<protein>
    <submittedName>
        <fullName evidence="5">TetR family transcriptional regulator</fullName>
    </submittedName>
</protein>
<dbReference type="EMBL" id="SPQZ01000005">
    <property type="protein sequence ID" value="TFV96350.1"/>
    <property type="molecule type" value="Genomic_DNA"/>
</dbReference>
<feature type="DNA-binding region" description="H-T-H motif" evidence="2">
    <location>
        <begin position="136"/>
        <end position="155"/>
    </location>
</feature>
<comment type="caution">
    <text evidence="5">The sequence shown here is derived from an EMBL/GenBank/DDBJ whole genome shotgun (WGS) entry which is preliminary data.</text>
</comment>
<evidence type="ECO:0000313" key="6">
    <source>
        <dbReference type="Proteomes" id="UP000298127"/>
    </source>
</evidence>
<dbReference type="SUPFAM" id="SSF46689">
    <property type="entry name" value="Homeodomain-like"/>
    <property type="match status" value="1"/>
</dbReference>
<dbReference type="AlphaFoldDB" id="A0A4Y9QVW6"/>
<evidence type="ECO:0000256" key="3">
    <source>
        <dbReference type="SAM" id="MobiDB-lite"/>
    </source>
</evidence>
<feature type="compositionally biased region" description="Low complexity" evidence="3">
    <location>
        <begin position="7"/>
        <end position="17"/>
    </location>
</feature>
<sequence>MVLRRFSGSLLPSPGGSINMNDRSGRARRRRGSIRSQVELSTNIDDQSTVSAPSSGPVRRTERRPSRVGISRRREFGVSEIDMKVDVSLNHMKSRESAGSREYRMSARADSAELTGERIVDAMLARLRGTPYERIRLDDVAADAGVTVQTVIRRFGGKAGLMTSVVEREFGRIVAARDAGDQRSVASTVSALVEHYEVYGSLILKTYSEAPQIPGLAELVARGRAYHVDWCRRAFEDHLDPEADEETRRVRLAQVVAICDATTWRILRFDGALTPDETERALRELLAPLVG</sequence>
<name>A0A4Y9QVW6_9MICO</name>
<gene>
    <name evidence="5" type="ORF">E4M00_13550</name>
</gene>
<evidence type="ECO:0000313" key="5">
    <source>
        <dbReference type="EMBL" id="TFV96350.1"/>
    </source>
</evidence>
<feature type="domain" description="HTH tetR-type" evidence="4">
    <location>
        <begin position="113"/>
        <end position="173"/>
    </location>
</feature>
<feature type="region of interest" description="Disordered" evidence="3">
    <location>
        <begin position="1"/>
        <end position="71"/>
    </location>
</feature>
<reference evidence="5 6" key="1">
    <citation type="journal article" date="2018" name="J. Microbiol.">
        <title>Leifsonia flava sp. nov., a novel actinobacterium isolated from the rhizosphere of Aquilegia viridiflora.</title>
        <authorList>
            <person name="Cai Y."/>
            <person name="Tao W.Z."/>
            <person name="Ma Y.J."/>
            <person name="Cheng J."/>
            <person name="Zhang M.Y."/>
            <person name="Zhang Y.X."/>
        </authorList>
    </citation>
    <scope>NUCLEOTIDE SEQUENCE [LARGE SCALE GENOMIC DNA]</scope>
    <source>
        <strain evidence="5 6">SYP-B2174</strain>
    </source>
</reference>
<evidence type="ECO:0000256" key="1">
    <source>
        <dbReference type="ARBA" id="ARBA00023125"/>
    </source>
</evidence>
<evidence type="ECO:0000259" key="4">
    <source>
        <dbReference type="PROSITE" id="PS50977"/>
    </source>
</evidence>
<dbReference type="PROSITE" id="PS50977">
    <property type="entry name" value="HTH_TETR_2"/>
    <property type="match status" value="1"/>
</dbReference>
<feature type="compositionally biased region" description="Polar residues" evidence="3">
    <location>
        <begin position="38"/>
        <end position="54"/>
    </location>
</feature>
<organism evidence="5 6">
    <name type="scientific">Orlajensenia leifsoniae</name>
    <dbReference type="NCBI Taxonomy" id="2561933"/>
    <lineage>
        <taxon>Bacteria</taxon>
        <taxon>Bacillati</taxon>
        <taxon>Actinomycetota</taxon>
        <taxon>Actinomycetes</taxon>
        <taxon>Micrococcales</taxon>
        <taxon>Microbacteriaceae</taxon>
        <taxon>Orlajensenia</taxon>
    </lineage>
</organism>
<accession>A0A4Y9QVW6</accession>
<dbReference type="InterPro" id="IPR001647">
    <property type="entry name" value="HTH_TetR"/>
</dbReference>
<dbReference type="Gene3D" id="1.10.357.10">
    <property type="entry name" value="Tetracycline Repressor, domain 2"/>
    <property type="match status" value="1"/>
</dbReference>
<proteinExistence type="predicted"/>
<dbReference type="GO" id="GO:0003677">
    <property type="term" value="F:DNA binding"/>
    <property type="evidence" value="ECO:0007669"/>
    <property type="project" value="UniProtKB-UniRule"/>
</dbReference>
<evidence type="ECO:0000256" key="2">
    <source>
        <dbReference type="PROSITE-ProRule" id="PRU00335"/>
    </source>
</evidence>
<keyword evidence="6" id="KW-1185">Reference proteome</keyword>